<dbReference type="OrthoDB" id="2789670at2759"/>
<keyword evidence="7 9" id="KW-0503">Monooxygenase</keyword>
<evidence type="ECO:0008006" key="12">
    <source>
        <dbReference type="Google" id="ProtNLM"/>
    </source>
</evidence>
<gene>
    <name evidence="10" type="ORF">M408DRAFT_331649</name>
</gene>
<evidence type="ECO:0000256" key="7">
    <source>
        <dbReference type="ARBA" id="ARBA00023033"/>
    </source>
</evidence>
<organism evidence="10 11">
    <name type="scientific">Serendipita vermifera MAFF 305830</name>
    <dbReference type="NCBI Taxonomy" id="933852"/>
    <lineage>
        <taxon>Eukaryota</taxon>
        <taxon>Fungi</taxon>
        <taxon>Dikarya</taxon>
        <taxon>Basidiomycota</taxon>
        <taxon>Agaricomycotina</taxon>
        <taxon>Agaricomycetes</taxon>
        <taxon>Sebacinales</taxon>
        <taxon>Serendipitaceae</taxon>
        <taxon>Serendipita</taxon>
    </lineage>
</organism>
<dbReference type="InterPro" id="IPR050364">
    <property type="entry name" value="Cytochrome_P450_fung"/>
</dbReference>
<accession>A0A0C3AXH1</accession>
<evidence type="ECO:0000256" key="4">
    <source>
        <dbReference type="ARBA" id="ARBA00022723"/>
    </source>
</evidence>
<dbReference type="GO" id="GO:0016705">
    <property type="term" value="F:oxidoreductase activity, acting on paired donors, with incorporation or reduction of molecular oxygen"/>
    <property type="evidence" value="ECO:0007669"/>
    <property type="project" value="InterPro"/>
</dbReference>
<dbReference type="PRINTS" id="PR00465">
    <property type="entry name" value="EP450IV"/>
</dbReference>
<dbReference type="AlphaFoldDB" id="A0A0C3AXH1"/>
<keyword evidence="5 9" id="KW-0560">Oxidoreductase</keyword>
<dbReference type="InterPro" id="IPR017972">
    <property type="entry name" value="Cyt_P450_CS"/>
</dbReference>
<dbReference type="SUPFAM" id="SSF48264">
    <property type="entry name" value="Cytochrome P450"/>
    <property type="match status" value="1"/>
</dbReference>
<comment type="cofactor">
    <cofactor evidence="1 8">
        <name>heme</name>
        <dbReference type="ChEBI" id="CHEBI:30413"/>
    </cofactor>
</comment>
<reference evidence="11" key="2">
    <citation type="submission" date="2015-01" db="EMBL/GenBank/DDBJ databases">
        <title>Evolutionary Origins and Diversification of the Mycorrhizal Mutualists.</title>
        <authorList>
            <consortium name="DOE Joint Genome Institute"/>
            <consortium name="Mycorrhizal Genomics Consortium"/>
            <person name="Kohler A."/>
            <person name="Kuo A."/>
            <person name="Nagy L.G."/>
            <person name="Floudas D."/>
            <person name="Copeland A."/>
            <person name="Barry K.W."/>
            <person name="Cichocki N."/>
            <person name="Veneault-Fourrey C."/>
            <person name="LaButti K."/>
            <person name="Lindquist E.A."/>
            <person name="Lipzen A."/>
            <person name="Lundell T."/>
            <person name="Morin E."/>
            <person name="Murat C."/>
            <person name="Riley R."/>
            <person name="Ohm R."/>
            <person name="Sun H."/>
            <person name="Tunlid A."/>
            <person name="Henrissat B."/>
            <person name="Grigoriev I.V."/>
            <person name="Hibbett D.S."/>
            <person name="Martin F."/>
        </authorList>
    </citation>
    <scope>NUCLEOTIDE SEQUENCE [LARGE SCALE GENOMIC DNA]</scope>
    <source>
        <strain evidence="11">MAFF 305830</strain>
    </source>
</reference>
<dbReference type="GO" id="GO:0004497">
    <property type="term" value="F:monooxygenase activity"/>
    <property type="evidence" value="ECO:0007669"/>
    <property type="project" value="UniProtKB-KW"/>
</dbReference>
<keyword evidence="11" id="KW-1185">Reference proteome</keyword>
<evidence type="ECO:0000256" key="1">
    <source>
        <dbReference type="ARBA" id="ARBA00001971"/>
    </source>
</evidence>
<dbReference type="GO" id="GO:0005506">
    <property type="term" value="F:iron ion binding"/>
    <property type="evidence" value="ECO:0007669"/>
    <property type="project" value="InterPro"/>
</dbReference>
<proteinExistence type="inferred from homology"/>
<dbReference type="PRINTS" id="PR00385">
    <property type="entry name" value="P450"/>
</dbReference>
<keyword evidence="4 8" id="KW-0479">Metal-binding</keyword>
<keyword evidence="3 8" id="KW-0349">Heme</keyword>
<dbReference type="Proteomes" id="UP000054097">
    <property type="component" value="Unassembled WGS sequence"/>
</dbReference>
<dbReference type="EMBL" id="KN824321">
    <property type="protein sequence ID" value="KIM24679.1"/>
    <property type="molecule type" value="Genomic_DNA"/>
</dbReference>
<protein>
    <recommendedName>
        <fullName evidence="12">Cytochrome P450</fullName>
    </recommendedName>
</protein>
<evidence type="ECO:0000256" key="9">
    <source>
        <dbReference type="RuleBase" id="RU000461"/>
    </source>
</evidence>
<evidence type="ECO:0000256" key="2">
    <source>
        <dbReference type="ARBA" id="ARBA00010617"/>
    </source>
</evidence>
<keyword evidence="6 8" id="KW-0408">Iron</keyword>
<evidence type="ECO:0000256" key="8">
    <source>
        <dbReference type="PIRSR" id="PIRSR602403-1"/>
    </source>
</evidence>
<dbReference type="HOGENOM" id="CLU_001570_2_0_1"/>
<dbReference type="PANTHER" id="PTHR46300">
    <property type="entry name" value="P450, PUTATIVE (EUROFUNG)-RELATED-RELATED"/>
    <property type="match status" value="1"/>
</dbReference>
<dbReference type="Pfam" id="PF00067">
    <property type="entry name" value="p450"/>
    <property type="match status" value="1"/>
</dbReference>
<comment type="similarity">
    <text evidence="2 9">Belongs to the cytochrome P450 family.</text>
</comment>
<dbReference type="Gene3D" id="1.10.630.10">
    <property type="entry name" value="Cytochrome P450"/>
    <property type="match status" value="1"/>
</dbReference>
<sequence length="386" mass="43822">MTAKLMHSDWTMLMAQPGANFTEQRKVFRQALGPHVIGDYDGLIQQHIGPFCQALSGISGNPFPAIIDAVGAIVTRLGYGDKVYQTHGEELVRLNRNRIELITWAFTQFWMVDVFPLLRFIPSWFPGANFRKIGKKATCMATKIRFWPYEMVADAMKEGKADDSVLSRFIDNPSLSNDRLRDAMALMYTSTAIINLFYQLLLHPECQRSLQVELDAAGADSRTLSFEEIRKLPLWNAIWKETLRFPPAPLGVPHCTTQDDVWNGYFIPKGSAIYFNIGFMLRDKTIWGEDADLFRPERFIPELNPNYANLPDMSNIPFGFGLRICPGRYLAERVAMQLAVAVLAKFEIAPVDGETVDPSQIEYEDSTVRRPSNLRCQFIPRQPAST</sequence>
<dbReference type="STRING" id="933852.A0A0C3AXH1"/>
<reference evidence="10 11" key="1">
    <citation type="submission" date="2014-04" db="EMBL/GenBank/DDBJ databases">
        <authorList>
            <consortium name="DOE Joint Genome Institute"/>
            <person name="Kuo A."/>
            <person name="Zuccaro A."/>
            <person name="Kohler A."/>
            <person name="Nagy L.G."/>
            <person name="Floudas D."/>
            <person name="Copeland A."/>
            <person name="Barry K.W."/>
            <person name="Cichocki N."/>
            <person name="Veneault-Fourrey C."/>
            <person name="LaButti K."/>
            <person name="Lindquist E.A."/>
            <person name="Lipzen A."/>
            <person name="Lundell T."/>
            <person name="Morin E."/>
            <person name="Murat C."/>
            <person name="Sun H."/>
            <person name="Tunlid A."/>
            <person name="Henrissat B."/>
            <person name="Grigoriev I.V."/>
            <person name="Hibbett D.S."/>
            <person name="Martin F."/>
            <person name="Nordberg H.P."/>
            <person name="Cantor M.N."/>
            <person name="Hua S.X."/>
        </authorList>
    </citation>
    <scope>NUCLEOTIDE SEQUENCE [LARGE SCALE GENOMIC DNA]</scope>
    <source>
        <strain evidence="10 11">MAFF 305830</strain>
    </source>
</reference>
<dbReference type="InterPro" id="IPR002403">
    <property type="entry name" value="Cyt_P450_E_grp-IV"/>
</dbReference>
<evidence type="ECO:0000256" key="6">
    <source>
        <dbReference type="ARBA" id="ARBA00023004"/>
    </source>
</evidence>
<name>A0A0C3AXH1_SERVB</name>
<evidence type="ECO:0000256" key="5">
    <source>
        <dbReference type="ARBA" id="ARBA00023002"/>
    </source>
</evidence>
<dbReference type="PROSITE" id="PS00086">
    <property type="entry name" value="CYTOCHROME_P450"/>
    <property type="match status" value="1"/>
</dbReference>
<dbReference type="GO" id="GO:0020037">
    <property type="term" value="F:heme binding"/>
    <property type="evidence" value="ECO:0007669"/>
    <property type="project" value="InterPro"/>
</dbReference>
<evidence type="ECO:0000313" key="10">
    <source>
        <dbReference type="EMBL" id="KIM24679.1"/>
    </source>
</evidence>
<dbReference type="InterPro" id="IPR036396">
    <property type="entry name" value="Cyt_P450_sf"/>
</dbReference>
<evidence type="ECO:0000313" key="11">
    <source>
        <dbReference type="Proteomes" id="UP000054097"/>
    </source>
</evidence>
<evidence type="ECO:0000256" key="3">
    <source>
        <dbReference type="ARBA" id="ARBA00022617"/>
    </source>
</evidence>
<dbReference type="PANTHER" id="PTHR46300:SF7">
    <property type="entry name" value="P450, PUTATIVE (EUROFUNG)-RELATED"/>
    <property type="match status" value="1"/>
</dbReference>
<feature type="binding site" description="axial binding residue" evidence="8">
    <location>
        <position position="325"/>
    </location>
    <ligand>
        <name>heme</name>
        <dbReference type="ChEBI" id="CHEBI:30413"/>
    </ligand>
    <ligandPart>
        <name>Fe</name>
        <dbReference type="ChEBI" id="CHEBI:18248"/>
    </ligandPart>
</feature>
<dbReference type="InterPro" id="IPR001128">
    <property type="entry name" value="Cyt_P450"/>
</dbReference>